<keyword evidence="2" id="KW-1185">Reference proteome</keyword>
<proteinExistence type="predicted"/>
<evidence type="ECO:0000313" key="1">
    <source>
        <dbReference type="EMBL" id="GMF05277.1"/>
    </source>
</evidence>
<name>A0ACB5U9N4_CANBO</name>
<reference evidence="1" key="1">
    <citation type="submission" date="2023-04" db="EMBL/GenBank/DDBJ databases">
        <title>Candida boidinii NBRC 1967.</title>
        <authorList>
            <person name="Ichikawa N."/>
            <person name="Sato H."/>
            <person name="Tonouchi N."/>
        </authorList>
    </citation>
    <scope>NUCLEOTIDE SEQUENCE</scope>
    <source>
        <strain evidence="1">NBRC 1967</strain>
    </source>
</reference>
<protein>
    <submittedName>
        <fullName evidence="1">Unnamed protein product</fullName>
    </submittedName>
</protein>
<dbReference type="Proteomes" id="UP001165101">
    <property type="component" value="Unassembled WGS sequence"/>
</dbReference>
<evidence type="ECO:0000313" key="2">
    <source>
        <dbReference type="Proteomes" id="UP001165101"/>
    </source>
</evidence>
<comment type="caution">
    <text evidence="1">The sequence shown here is derived from an EMBL/GenBank/DDBJ whole genome shotgun (WGS) entry which is preliminary data.</text>
</comment>
<dbReference type="EMBL" id="BSXV01007567">
    <property type="protein sequence ID" value="GMF05277.1"/>
    <property type="molecule type" value="Genomic_DNA"/>
</dbReference>
<gene>
    <name evidence="1" type="ORF">Cboi01_000658200</name>
</gene>
<accession>A0ACB5U9N4</accession>
<organism evidence="1 2">
    <name type="scientific">Candida boidinii</name>
    <name type="common">Yeast</name>
    <dbReference type="NCBI Taxonomy" id="5477"/>
    <lineage>
        <taxon>Eukaryota</taxon>
        <taxon>Fungi</taxon>
        <taxon>Dikarya</taxon>
        <taxon>Ascomycota</taxon>
        <taxon>Saccharomycotina</taxon>
        <taxon>Pichiomycetes</taxon>
        <taxon>Pichiales</taxon>
        <taxon>Pichiaceae</taxon>
        <taxon>Ogataea</taxon>
        <taxon>Ogataea/Candida clade</taxon>
    </lineage>
</organism>
<sequence>MKDNELIFSFYFKSRTSQELSRRISTLLLSLTKEIELLEKKKFKNISNNSNNTNTNNNSRQASTEPLSSDASSPAVTTTTPNTPTPAAVDSIGQVSNGISTTTLTNGSTAIEDSLSGVKSETNLQTDENSTNGDGNIKSAPVQIKTEKYRKDNEDKDKKRSLEENSINSKTSKKIKV</sequence>